<feature type="compositionally biased region" description="Basic and acidic residues" evidence="1">
    <location>
        <begin position="52"/>
        <end position="66"/>
    </location>
</feature>
<reference evidence="2" key="1">
    <citation type="journal article" date="2023" name="Science">
        <title>Genome structures resolve the early diversification of teleost fishes.</title>
        <authorList>
            <person name="Parey E."/>
            <person name="Louis A."/>
            <person name="Montfort J."/>
            <person name="Bouchez O."/>
            <person name="Roques C."/>
            <person name="Iampietro C."/>
            <person name="Lluch J."/>
            <person name="Castinel A."/>
            <person name="Donnadieu C."/>
            <person name="Desvignes T."/>
            <person name="Floi Bucao C."/>
            <person name="Jouanno E."/>
            <person name="Wen M."/>
            <person name="Mejri S."/>
            <person name="Dirks R."/>
            <person name="Jansen H."/>
            <person name="Henkel C."/>
            <person name="Chen W.J."/>
            <person name="Zahm M."/>
            <person name="Cabau C."/>
            <person name="Klopp C."/>
            <person name="Thompson A.W."/>
            <person name="Robinson-Rechavi M."/>
            <person name="Braasch I."/>
            <person name="Lecointre G."/>
            <person name="Bobe J."/>
            <person name="Postlethwait J.H."/>
            <person name="Berthelot C."/>
            <person name="Roest Crollius H."/>
            <person name="Guiguen Y."/>
        </authorList>
    </citation>
    <scope>NUCLEOTIDE SEQUENCE</scope>
    <source>
        <strain evidence="2">Concon-B</strain>
    </source>
</reference>
<dbReference type="AlphaFoldDB" id="A0A9Q1DNP0"/>
<evidence type="ECO:0000256" key="1">
    <source>
        <dbReference type="SAM" id="MobiDB-lite"/>
    </source>
</evidence>
<gene>
    <name evidence="2" type="ORF">COCON_G00071830</name>
</gene>
<protein>
    <submittedName>
        <fullName evidence="2">Uncharacterized protein</fullName>
    </submittedName>
</protein>
<sequence length="88" mass="9215">DPHAGLALWRPLAAAGQAAVQGGGGVLVDGAAVGDEAEPQLQVAGQAAVRGQRQDQQRRDQQEAHHQQGHRPAVRQQNQVLGLLPLPP</sequence>
<evidence type="ECO:0000313" key="2">
    <source>
        <dbReference type="EMBL" id="KAJ8275431.1"/>
    </source>
</evidence>
<dbReference type="OrthoDB" id="8860689at2759"/>
<name>A0A9Q1DNP0_CONCO</name>
<organism evidence="2 3">
    <name type="scientific">Conger conger</name>
    <name type="common">Conger eel</name>
    <name type="synonym">Muraena conger</name>
    <dbReference type="NCBI Taxonomy" id="82655"/>
    <lineage>
        <taxon>Eukaryota</taxon>
        <taxon>Metazoa</taxon>
        <taxon>Chordata</taxon>
        <taxon>Craniata</taxon>
        <taxon>Vertebrata</taxon>
        <taxon>Euteleostomi</taxon>
        <taxon>Actinopterygii</taxon>
        <taxon>Neopterygii</taxon>
        <taxon>Teleostei</taxon>
        <taxon>Anguilliformes</taxon>
        <taxon>Congridae</taxon>
        <taxon>Conger</taxon>
    </lineage>
</organism>
<feature type="region of interest" description="Disordered" evidence="1">
    <location>
        <begin position="42"/>
        <end position="88"/>
    </location>
</feature>
<comment type="caution">
    <text evidence="2">The sequence shown here is derived from an EMBL/GenBank/DDBJ whole genome shotgun (WGS) entry which is preliminary data.</text>
</comment>
<keyword evidence="3" id="KW-1185">Reference proteome</keyword>
<dbReference type="Proteomes" id="UP001152803">
    <property type="component" value="Unassembled WGS sequence"/>
</dbReference>
<proteinExistence type="predicted"/>
<feature type="compositionally biased region" description="Low complexity" evidence="1">
    <location>
        <begin position="42"/>
        <end position="51"/>
    </location>
</feature>
<evidence type="ECO:0000313" key="3">
    <source>
        <dbReference type="Proteomes" id="UP001152803"/>
    </source>
</evidence>
<dbReference type="EMBL" id="JAFJMO010000005">
    <property type="protein sequence ID" value="KAJ8275431.1"/>
    <property type="molecule type" value="Genomic_DNA"/>
</dbReference>
<feature type="non-terminal residue" evidence="2">
    <location>
        <position position="88"/>
    </location>
</feature>
<accession>A0A9Q1DNP0</accession>